<evidence type="ECO:0000256" key="9">
    <source>
        <dbReference type="SAM" id="MobiDB-lite"/>
    </source>
</evidence>
<reference evidence="10" key="1">
    <citation type="journal article" date="2019" name="G3 (Bethesda)">
        <title>Genome Assemblies of Two Rare Opportunistic Yeast Pathogens: Diutina rugosa (syn. Candida rugosa) and Trichomonascus ciferrii (syn. Candida ciferrii).</title>
        <authorList>
            <person name="Mixao V."/>
            <person name="Saus E."/>
            <person name="Hansen A.P."/>
            <person name="Lass-Florl C."/>
            <person name="Gabaldon T."/>
        </authorList>
    </citation>
    <scope>NUCLEOTIDE SEQUENCE</scope>
    <source>
        <strain evidence="10">CBS 4856</strain>
    </source>
</reference>
<gene>
    <name evidence="10" type="ORF">TRICI_005879</name>
</gene>
<evidence type="ECO:0000256" key="3">
    <source>
        <dbReference type="ARBA" id="ARBA00022946"/>
    </source>
</evidence>
<dbReference type="EMBL" id="SWFS01000466">
    <property type="protein sequence ID" value="KAA8902518.1"/>
    <property type="molecule type" value="Genomic_DNA"/>
</dbReference>
<evidence type="ECO:0000256" key="7">
    <source>
        <dbReference type="ARBA" id="ARBA00035209"/>
    </source>
</evidence>
<evidence type="ECO:0000256" key="5">
    <source>
        <dbReference type="ARBA" id="ARBA00023128"/>
    </source>
</evidence>
<dbReference type="GO" id="GO:0003735">
    <property type="term" value="F:structural constituent of ribosome"/>
    <property type="evidence" value="ECO:0007669"/>
    <property type="project" value="InterPro"/>
</dbReference>
<dbReference type="PANTHER" id="PTHR11229">
    <property type="entry name" value="50S RIBOSOMAL PROTEIN L3"/>
    <property type="match status" value="1"/>
</dbReference>
<dbReference type="AlphaFoldDB" id="A0A642UP49"/>
<keyword evidence="5" id="KW-0496">Mitochondrion</keyword>
<dbReference type="InterPro" id="IPR019927">
    <property type="entry name" value="Ribosomal_uL3_bac/org-type"/>
</dbReference>
<dbReference type="HAMAP" id="MF_01325_B">
    <property type="entry name" value="Ribosomal_uL3_B"/>
    <property type="match status" value="1"/>
</dbReference>
<comment type="caution">
    <text evidence="10">The sequence shown here is derived from an EMBL/GenBank/DDBJ whole genome shotgun (WGS) entry which is preliminary data.</text>
</comment>
<organism evidence="10 11">
    <name type="scientific">Trichomonascus ciferrii</name>
    <dbReference type="NCBI Taxonomy" id="44093"/>
    <lineage>
        <taxon>Eukaryota</taxon>
        <taxon>Fungi</taxon>
        <taxon>Dikarya</taxon>
        <taxon>Ascomycota</taxon>
        <taxon>Saccharomycotina</taxon>
        <taxon>Dipodascomycetes</taxon>
        <taxon>Dipodascales</taxon>
        <taxon>Trichomonascaceae</taxon>
        <taxon>Trichomonascus</taxon>
        <taxon>Trichomonascus ciferrii complex</taxon>
    </lineage>
</organism>
<evidence type="ECO:0000256" key="1">
    <source>
        <dbReference type="ARBA" id="ARBA00004173"/>
    </source>
</evidence>
<evidence type="ECO:0000256" key="2">
    <source>
        <dbReference type="ARBA" id="ARBA00006540"/>
    </source>
</evidence>
<name>A0A642UP49_9ASCO</name>
<dbReference type="InterPro" id="IPR000597">
    <property type="entry name" value="Ribosomal_uL3"/>
</dbReference>
<dbReference type="Gene3D" id="2.40.30.10">
    <property type="entry name" value="Translation factors"/>
    <property type="match status" value="1"/>
</dbReference>
<dbReference type="Pfam" id="PF00297">
    <property type="entry name" value="Ribosomal_L3"/>
    <property type="match status" value="1"/>
</dbReference>
<dbReference type="InterPro" id="IPR019926">
    <property type="entry name" value="Ribosomal_uL3_CS"/>
</dbReference>
<dbReference type="PANTHER" id="PTHR11229:SF8">
    <property type="entry name" value="LARGE RIBOSOMAL SUBUNIT PROTEIN UL3M"/>
    <property type="match status" value="1"/>
</dbReference>
<proteinExistence type="inferred from homology"/>
<dbReference type="FunFam" id="2.40.30.10:FF:000004">
    <property type="entry name" value="50S ribosomal protein L3"/>
    <property type="match status" value="1"/>
</dbReference>
<comment type="similarity">
    <text evidence="2 8">Belongs to the universal ribosomal protein uL3 family.</text>
</comment>
<dbReference type="NCBIfam" id="TIGR03625">
    <property type="entry name" value="L3_bact"/>
    <property type="match status" value="1"/>
</dbReference>
<dbReference type="InterPro" id="IPR009000">
    <property type="entry name" value="Transl_B-barrel_sf"/>
</dbReference>
<keyword evidence="6 8" id="KW-0687">Ribonucleoprotein</keyword>
<accession>A0A642UP49</accession>
<evidence type="ECO:0000313" key="11">
    <source>
        <dbReference type="Proteomes" id="UP000761534"/>
    </source>
</evidence>
<sequence length="283" mass="30602">MNTLKTLLTPVSRTSLLQPLTFNRGAAQLTALSVAKTYPSKTPVLYDSPEAAHGRRRLRARPGLIAVKRGMVSMFDENGVSHPCTVLEVDRVQVVDVRTKEKNGYFAVQLGYGARKFSNVTRPMLGHFSRASVAPKSHVAEFQVRNKKGLLPLGTELKADHFKVGQFVDVKSKTKGKGTAGVMKRWGFGGLRATHGTSKKHRSAGSTGANQDPGRVLPGKKLAGHMGNRNNTVFNSQVMKVNADKGILVIRGMVSGPKGAYVKVLDAVKKSLPKALFDSVNSN</sequence>
<dbReference type="Proteomes" id="UP000761534">
    <property type="component" value="Unassembled WGS sequence"/>
</dbReference>
<keyword evidence="4 8" id="KW-0689">Ribosomal protein</keyword>
<keyword evidence="11" id="KW-1185">Reference proteome</keyword>
<evidence type="ECO:0000256" key="4">
    <source>
        <dbReference type="ARBA" id="ARBA00022980"/>
    </source>
</evidence>
<evidence type="ECO:0000313" key="10">
    <source>
        <dbReference type="EMBL" id="KAA8902518.1"/>
    </source>
</evidence>
<dbReference type="SUPFAM" id="SSF50447">
    <property type="entry name" value="Translation proteins"/>
    <property type="match status" value="1"/>
</dbReference>
<dbReference type="GO" id="GO:0005762">
    <property type="term" value="C:mitochondrial large ribosomal subunit"/>
    <property type="evidence" value="ECO:0007669"/>
    <property type="project" value="TreeGrafter"/>
</dbReference>
<dbReference type="OrthoDB" id="274683at2759"/>
<dbReference type="FunFam" id="3.30.160.810:FF:000001">
    <property type="entry name" value="50S ribosomal protein L3"/>
    <property type="match status" value="1"/>
</dbReference>
<protein>
    <recommendedName>
        <fullName evidence="7">Large ribosomal subunit protein uL3m</fullName>
    </recommendedName>
</protein>
<comment type="subcellular location">
    <subcellularLocation>
        <location evidence="1">Mitochondrion</location>
    </subcellularLocation>
</comment>
<dbReference type="Gene3D" id="3.30.160.810">
    <property type="match status" value="1"/>
</dbReference>
<keyword evidence="3" id="KW-0809">Transit peptide</keyword>
<feature type="region of interest" description="Disordered" evidence="9">
    <location>
        <begin position="190"/>
        <end position="215"/>
    </location>
</feature>
<dbReference type="PROSITE" id="PS00474">
    <property type="entry name" value="RIBOSOMAL_L3"/>
    <property type="match status" value="1"/>
</dbReference>
<dbReference type="VEuPathDB" id="FungiDB:TRICI_005879"/>
<evidence type="ECO:0000256" key="8">
    <source>
        <dbReference type="RuleBase" id="RU003905"/>
    </source>
</evidence>
<evidence type="ECO:0000256" key="6">
    <source>
        <dbReference type="ARBA" id="ARBA00023274"/>
    </source>
</evidence>
<dbReference type="GO" id="GO:0006412">
    <property type="term" value="P:translation"/>
    <property type="evidence" value="ECO:0007669"/>
    <property type="project" value="InterPro"/>
</dbReference>